<proteinExistence type="predicted"/>
<sequence>MPNETFLDRRWFAAAVLTAFVALVYWPVAGFEFLNWDDPWYVVDNPLVKSWAPANLVAVATEPCSKNFAPVTIFTLLVEHTAFGLWAGGYHIVNALIHALNAVLVLVLVRQVTKSGFAAWLAAILFAVHPIQIETVAWISSLKSLLAATGMLVSLIYWLRPERTGRDEAIGLGWLVFALLAKASAVVVPGIVLLYDILVHRRKWSDAMARQVLPGLVCLMALFLNMHAQNQIWGGTREHFDWGRGRILAVDSVIVWRYLRVLAAPFDLSVMYDVDGSNPWPAAAVATAAWGLVTWLVWRVRDSRPVVAWAYATWWLLLFPVLNIFPITTLMNDRYLYLPCVLVFAGVGVLVEAALWRILAMRSPGLGVRTTVAVSTGLFAAAVMSYSAMSMRYVQAWRNPTTLWTHALVHSPELPVVRIQWALTLHDRGETQRACEVLEEVMAGSRADEGDRRRIARLLGEWRPDGSAS</sequence>
<evidence type="ECO:0000313" key="5">
    <source>
        <dbReference type="Proteomes" id="UP000315700"/>
    </source>
</evidence>
<dbReference type="InParanoid" id="A0A517S7K2"/>
<feature type="transmembrane region" description="Helical" evidence="3">
    <location>
        <begin position="280"/>
        <end position="298"/>
    </location>
</feature>
<dbReference type="InterPro" id="IPR052346">
    <property type="entry name" value="O-mannosyl-transferase_TMTC"/>
</dbReference>
<keyword evidence="5" id="KW-1185">Reference proteome</keyword>
<keyword evidence="3" id="KW-0472">Membrane</keyword>
<reference evidence="4 5" key="1">
    <citation type="submission" date="2019-02" db="EMBL/GenBank/DDBJ databases">
        <title>Deep-cultivation of Planctomycetes and their phenomic and genomic characterization uncovers novel biology.</title>
        <authorList>
            <person name="Wiegand S."/>
            <person name="Jogler M."/>
            <person name="Boedeker C."/>
            <person name="Pinto D."/>
            <person name="Vollmers J."/>
            <person name="Rivas-Marin E."/>
            <person name="Kohn T."/>
            <person name="Peeters S.H."/>
            <person name="Heuer A."/>
            <person name="Rast P."/>
            <person name="Oberbeckmann S."/>
            <person name="Bunk B."/>
            <person name="Jeske O."/>
            <person name="Meyerdierks A."/>
            <person name="Storesund J.E."/>
            <person name="Kallscheuer N."/>
            <person name="Luecker S."/>
            <person name="Lage O.M."/>
            <person name="Pohl T."/>
            <person name="Merkel B.J."/>
            <person name="Hornburger P."/>
            <person name="Mueller R.-W."/>
            <person name="Bruemmer F."/>
            <person name="Labrenz M."/>
            <person name="Spormann A.M."/>
            <person name="Op den Camp H."/>
            <person name="Overmann J."/>
            <person name="Amann R."/>
            <person name="Jetten M.S.M."/>
            <person name="Mascher T."/>
            <person name="Medema M.H."/>
            <person name="Devos D.P."/>
            <person name="Kaster A.-K."/>
            <person name="Ovreas L."/>
            <person name="Rohde M."/>
            <person name="Galperin M.Y."/>
            <person name="Jogler C."/>
        </authorList>
    </citation>
    <scope>NUCLEOTIDE SEQUENCE [LARGE SCALE GENOMIC DNA]</scope>
    <source>
        <strain evidence="4 5">Pan44</strain>
    </source>
</reference>
<evidence type="ECO:0000256" key="3">
    <source>
        <dbReference type="SAM" id="Phobius"/>
    </source>
</evidence>
<feature type="transmembrane region" description="Helical" evidence="3">
    <location>
        <begin position="247"/>
        <end position="268"/>
    </location>
</feature>
<protein>
    <recommendedName>
        <fullName evidence="6">Glycosyltransferase RgtA/B/C/D-like domain-containing protein</fullName>
    </recommendedName>
</protein>
<feature type="transmembrane region" description="Helical" evidence="3">
    <location>
        <begin position="336"/>
        <end position="359"/>
    </location>
</feature>
<gene>
    <name evidence="4" type="ORF">Pan44_01090</name>
</gene>
<dbReference type="PANTHER" id="PTHR44227">
    <property type="match status" value="1"/>
</dbReference>
<dbReference type="Proteomes" id="UP000315700">
    <property type="component" value="Chromosome"/>
</dbReference>
<evidence type="ECO:0000313" key="4">
    <source>
        <dbReference type="EMBL" id="QDT52100.1"/>
    </source>
</evidence>
<feature type="transmembrane region" description="Helical" evidence="3">
    <location>
        <begin position="116"/>
        <end position="133"/>
    </location>
</feature>
<feature type="transmembrane region" description="Helical" evidence="3">
    <location>
        <begin position="310"/>
        <end position="330"/>
    </location>
</feature>
<dbReference type="OrthoDB" id="9797765at2"/>
<evidence type="ECO:0000256" key="1">
    <source>
        <dbReference type="ARBA" id="ARBA00022737"/>
    </source>
</evidence>
<name>A0A517S7K2_9PLAN</name>
<keyword evidence="3" id="KW-0812">Transmembrane</keyword>
<organism evidence="4 5">
    <name type="scientific">Caulifigura coniformis</name>
    <dbReference type="NCBI Taxonomy" id="2527983"/>
    <lineage>
        <taxon>Bacteria</taxon>
        <taxon>Pseudomonadati</taxon>
        <taxon>Planctomycetota</taxon>
        <taxon>Planctomycetia</taxon>
        <taxon>Planctomycetales</taxon>
        <taxon>Planctomycetaceae</taxon>
        <taxon>Caulifigura</taxon>
    </lineage>
</organism>
<feature type="transmembrane region" description="Helical" evidence="3">
    <location>
        <begin position="207"/>
        <end position="226"/>
    </location>
</feature>
<feature type="transmembrane region" description="Helical" evidence="3">
    <location>
        <begin position="139"/>
        <end position="159"/>
    </location>
</feature>
<feature type="transmembrane region" description="Helical" evidence="3">
    <location>
        <begin position="89"/>
        <end position="109"/>
    </location>
</feature>
<keyword evidence="2" id="KW-0802">TPR repeat</keyword>
<keyword evidence="1" id="KW-0677">Repeat</keyword>
<dbReference type="PANTHER" id="PTHR44227:SF3">
    <property type="entry name" value="PROTEIN O-MANNOSYL-TRANSFERASE TMTC4"/>
    <property type="match status" value="1"/>
</dbReference>
<evidence type="ECO:0000256" key="2">
    <source>
        <dbReference type="ARBA" id="ARBA00022803"/>
    </source>
</evidence>
<accession>A0A517S7K2</accession>
<feature type="transmembrane region" description="Helical" evidence="3">
    <location>
        <begin position="371"/>
        <end position="389"/>
    </location>
</feature>
<feature type="transmembrane region" description="Helical" evidence="3">
    <location>
        <begin position="171"/>
        <end position="195"/>
    </location>
</feature>
<evidence type="ECO:0008006" key="6">
    <source>
        <dbReference type="Google" id="ProtNLM"/>
    </source>
</evidence>
<keyword evidence="3" id="KW-1133">Transmembrane helix</keyword>
<dbReference type="AlphaFoldDB" id="A0A517S7K2"/>
<dbReference type="KEGG" id="ccos:Pan44_01090"/>
<feature type="transmembrane region" description="Helical" evidence="3">
    <location>
        <begin position="12"/>
        <end position="31"/>
    </location>
</feature>
<dbReference type="RefSeq" id="WP_145026169.1">
    <property type="nucleotide sequence ID" value="NZ_CP036271.1"/>
</dbReference>
<dbReference type="EMBL" id="CP036271">
    <property type="protein sequence ID" value="QDT52100.1"/>
    <property type="molecule type" value="Genomic_DNA"/>
</dbReference>